<name>A0A6P1ZH59_9BACT</name>
<gene>
    <name evidence="1" type="ORF">DQK91_07900</name>
</gene>
<protein>
    <submittedName>
        <fullName evidence="1">Uncharacterized protein</fullName>
    </submittedName>
</protein>
<dbReference type="RefSeq" id="WP_144234882.1">
    <property type="nucleotide sequence ID" value="NZ_QMIF01000004.1"/>
</dbReference>
<dbReference type="AlphaFoldDB" id="A0A6P1ZH59"/>
<sequence>MNLLPQDVLVMLKLAVSPPPEWSYDRLAYQLGMSPSMAYSAVKRSTRAALFDPMHKRPRNEALIEFLIHGVKYAFPPDIGAIVTGVPTAFVSPEMQDSAPTDLVGEYYVWPYPNGEHRGVSLSPLYRSVPEIARYDAAMHTALGLLDSIRIGREPEQKLAEQLLGEMLG</sequence>
<dbReference type="EMBL" id="QMIF01000004">
    <property type="protein sequence ID" value="TVM34489.1"/>
    <property type="molecule type" value="Genomic_DNA"/>
</dbReference>
<evidence type="ECO:0000313" key="2">
    <source>
        <dbReference type="Proteomes" id="UP000434052"/>
    </source>
</evidence>
<reference evidence="1 2" key="1">
    <citation type="submission" date="2018-06" db="EMBL/GenBank/DDBJ databases">
        <title>Complete genome of Desulfovibrio marinus P48SEP.</title>
        <authorList>
            <person name="Crispim J.S."/>
            <person name="Vidigal P.M.P."/>
            <person name="Silva L.C.F."/>
            <person name="Araujo L.C."/>
            <person name="Laguardia C.N."/>
            <person name="Dias R.S."/>
            <person name="Sousa M.P."/>
            <person name="Paula S.O."/>
            <person name="Silva C."/>
        </authorList>
    </citation>
    <scope>NUCLEOTIDE SEQUENCE [LARGE SCALE GENOMIC DNA]</scope>
    <source>
        <strain evidence="1 2">P48SEP</strain>
    </source>
</reference>
<accession>A0A6P1ZH59</accession>
<organism evidence="1 2">
    <name type="scientific">Oceanidesulfovibrio marinus</name>
    <dbReference type="NCBI Taxonomy" id="370038"/>
    <lineage>
        <taxon>Bacteria</taxon>
        <taxon>Pseudomonadati</taxon>
        <taxon>Thermodesulfobacteriota</taxon>
        <taxon>Desulfovibrionia</taxon>
        <taxon>Desulfovibrionales</taxon>
        <taxon>Desulfovibrionaceae</taxon>
        <taxon>Oceanidesulfovibrio</taxon>
    </lineage>
</organism>
<comment type="caution">
    <text evidence="1">The sequence shown here is derived from an EMBL/GenBank/DDBJ whole genome shotgun (WGS) entry which is preliminary data.</text>
</comment>
<evidence type="ECO:0000313" key="1">
    <source>
        <dbReference type="EMBL" id="TVM34489.1"/>
    </source>
</evidence>
<dbReference type="Proteomes" id="UP000434052">
    <property type="component" value="Unassembled WGS sequence"/>
</dbReference>
<proteinExistence type="predicted"/>
<dbReference type="OrthoDB" id="194359at2"/>